<keyword evidence="3" id="KW-1185">Reference proteome</keyword>
<name>V5FJZ6_BYSSN</name>
<dbReference type="OrthoDB" id="4158087at2759"/>
<proteinExistence type="predicted"/>
<feature type="compositionally biased region" description="Polar residues" evidence="1">
    <location>
        <begin position="66"/>
        <end position="76"/>
    </location>
</feature>
<reference evidence="3" key="1">
    <citation type="journal article" date="2014" name="Genome Announc.">
        <title>Draft genome sequence of the formaldehyde-resistant fungus Byssochlamys spectabilis No. 5 (anamorph Paecilomyces variotii No. 5) (NBRC109023).</title>
        <authorList>
            <person name="Oka T."/>
            <person name="Ekino K."/>
            <person name="Fukuda K."/>
            <person name="Nomura Y."/>
        </authorList>
    </citation>
    <scope>NUCLEOTIDE SEQUENCE [LARGE SCALE GENOMIC DNA]</scope>
    <source>
        <strain evidence="3">No. 5 / NBRC 109023</strain>
    </source>
</reference>
<dbReference type="InParanoid" id="V5FJZ6"/>
<dbReference type="PANTHER" id="PTHR37540:SF5">
    <property type="entry name" value="TRANSCRIPTION FACTOR DOMAIN-CONTAINING PROTEIN"/>
    <property type="match status" value="1"/>
</dbReference>
<dbReference type="eggNOG" id="ENOG502T03E">
    <property type="taxonomic scope" value="Eukaryota"/>
</dbReference>
<dbReference type="EMBL" id="BAUL01000017">
    <property type="protein sequence ID" value="GAD92093.1"/>
    <property type="molecule type" value="Genomic_DNA"/>
</dbReference>
<gene>
    <name evidence="2" type="ORF">PVAR5_0679</name>
</gene>
<accession>V5FJZ6</accession>
<feature type="compositionally biased region" description="Polar residues" evidence="1">
    <location>
        <begin position="122"/>
        <end position="131"/>
    </location>
</feature>
<evidence type="ECO:0000313" key="2">
    <source>
        <dbReference type="EMBL" id="GAD92093.1"/>
    </source>
</evidence>
<dbReference type="InterPro" id="IPR021858">
    <property type="entry name" value="Fun_TF"/>
</dbReference>
<comment type="caution">
    <text evidence="2">The sequence shown here is derived from an EMBL/GenBank/DDBJ whole genome shotgun (WGS) entry which is preliminary data.</text>
</comment>
<feature type="compositionally biased region" description="Low complexity" evidence="1">
    <location>
        <begin position="132"/>
        <end position="143"/>
    </location>
</feature>
<dbReference type="Pfam" id="PF11951">
    <property type="entry name" value="Fungal_trans_2"/>
    <property type="match status" value="1"/>
</dbReference>
<feature type="region of interest" description="Disordered" evidence="1">
    <location>
        <begin position="1"/>
        <end position="77"/>
    </location>
</feature>
<organism evidence="2 3">
    <name type="scientific">Byssochlamys spectabilis (strain No. 5 / NBRC 109023)</name>
    <name type="common">Paecilomyces variotii</name>
    <dbReference type="NCBI Taxonomy" id="1356009"/>
    <lineage>
        <taxon>Eukaryota</taxon>
        <taxon>Fungi</taxon>
        <taxon>Dikarya</taxon>
        <taxon>Ascomycota</taxon>
        <taxon>Pezizomycotina</taxon>
        <taxon>Eurotiomycetes</taxon>
        <taxon>Eurotiomycetidae</taxon>
        <taxon>Eurotiales</taxon>
        <taxon>Thermoascaceae</taxon>
        <taxon>Paecilomyces</taxon>
    </lineage>
</organism>
<evidence type="ECO:0000256" key="1">
    <source>
        <dbReference type="SAM" id="MobiDB-lite"/>
    </source>
</evidence>
<dbReference type="AlphaFoldDB" id="V5FJZ6"/>
<evidence type="ECO:0008006" key="4">
    <source>
        <dbReference type="Google" id="ProtNLM"/>
    </source>
</evidence>
<sequence length="639" mass="71415">MPSKVLAPNPQSENIDNSANHADSDPLRSSPSVAPKQGGVAEDDHRPSKRSAATRQPSKLEWVHSDVQTVASGQTQENRRIVRSHVMAEHRRKKRLQDIERYQKTRFNPLPLRLVQRPAPGQHQSNVAEQLSESSSDSGSSDIDGGRPVPLPWVYRFQNNEPEDGENQILSAKKAVAASSSRSIWTPVGQGSGDPFAAMAASLTGRMHSHLHYFVNVLVPMSYPLRSANRFRLQAGWGPLAQANAVLMHSMISTACTAYAMWTGEYLGPDMELRTPSTQLSPAVLDSFYHKSETIRLVNEKLNDPVQAAADATIAAVAILITVETLTGNIDQVRIHLNGLRQMIILRGDLSSLPLTVISQIATLVTPFLSVYPIICPPSPVTRKSKLKEIIRTDIKISIVSLTKPIFPFVKPVRRTSKPILAVDAEIARLASNLLNLPDPGVLFSPDMMQVFHDLAEMTRYAELVRRRLPTGVEDDDEDFFDTQNLFIEYRLLSYRFDPITEEFLGDNTIEGCCRLASLLYVNTVLWIAYTSAAAVLRSPVGALKVALETLPESIKQTFWAPYSDLLAWVLFLGAHCSKDQVERPFFIMELAKVVIFNGWRDLEEARQRLMGYFYVDRMYAASLAEVWDEVQAVISRWK</sequence>
<feature type="compositionally biased region" description="Polar residues" evidence="1">
    <location>
        <begin position="9"/>
        <end position="32"/>
    </location>
</feature>
<dbReference type="Proteomes" id="UP000018001">
    <property type="component" value="Unassembled WGS sequence"/>
</dbReference>
<protein>
    <recommendedName>
        <fullName evidence="4">Fungal-specific transcription factor domain-containing protein</fullName>
    </recommendedName>
</protein>
<dbReference type="PANTHER" id="PTHR37540">
    <property type="entry name" value="TRANSCRIPTION FACTOR (ACR-2), PUTATIVE-RELATED-RELATED"/>
    <property type="match status" value="1"/>
</dbReference>
<dbReference type="HOGENOM" id="CLU_392762_0_0_1"/>
<evidence type="ECO:0000313" key="3">
    <source>
        <dbReference type="Proteomes" id="UP000018001"/>
    </source>
</evidence>
<feature type="region of interest" description="Disordered" evidence="1">
    <location>
        <begin position="110"/>
        <end position="145"/>
    </location>
</feature>